<evidence type="ECO:0000313" key="3">
    <source>
        <dbReference type="Proteomes" id="UP000053660"/>
    </source>
</evidence>
<dbReference type="InterPro" id="IPR036291">
    <property type="entry name" value="NAD(P)-bd_dom_sf"/>
</dbReference>
<dbReference type="Gene3D" id="3.40.50.720">
    <property type="entry name" value="NAD(P)-binding Rossmann-like Domain"/>
    <property type="match status" value="1"/>
</dbReference>
<feature type="non-terminal residue" evidence="2">
    <location>
        <position position="1"/>
    </location>
</feature>
<dbReference type="EMBL" id="KN551053">
    <property type="protein sequence ID" value="KHJ92915.1"/>
    <property type="molecule type" value="Genomic_DNA"/>
</dbReference>
<gene>
    <name evidence="2" type="ORF">OESDEN_07185</name>
</gene>
<keyword evidence="1" id="KW-0560">Oxidoreductase</keyword>
<dbReference type="PANTHER" id="PTHR44115:SF4">
    <property type="entry name" value="OXIDOREDUCTASE"/>
    <property type="match status" value="1"/>
</dbReference>
<dbReference type="PRINTS" id="PR00080">
    <property type="entry name" value="SDRFAMILY"/>
</dbReference>
<dbReference type="OrthoDB" id="47007at2759"/>
<dbReference type="PANTHER" id="PTHR44115">
    <property type="entry name" value="PROTEIN CBG09704"/>
    <property type="match status" value="1"/>
</dbReference>
<keyword evidence="3" id="KW-1185">Reference proteome</keyword>
<organism evidence="2 3">
    <name type="scientific">Oesophagostomum dentatum</name>
    <name type="common">Nodular worm</name>
    <dbReference type="NCBI Taxonomy" id="61180"/>
    <lineage>
        <taxon>Eukaryota</taxon>
        <taxon>Metazoa</taxon>
        <taxon>Ecdysozoa</taxon>
        <taxon>Nematoda</taxon>
        <taxon>Chromadorea</taxon>
        <taxon>Rhabditida</taxon>
        <taxon>Rhabditina</taxon>
        <taxon>Rhabditomorpha</taxon>
        <taxon>Strongyloidea</taxon>
        <taxon>Strongylidae</taxon>
        <taxon>Oesophagostomum</taxon>
    </lineage>
</organism>
<accession>A0A0B1TC29</accession>
<proteinExistence type="predicted"/>
<protein>
    <submittedName>
        <fullName evidence="2">Oxidoreductase, short chain dehydrogenase/reductase family protein</fullName>
    </submittedName>
</protein>
<evidence type="ECO:0000313" key="2">
    <source>
        <dbReference type="EMBL" id="KHJ92915.1"/>
    </source>
</evidence>
<dbReference type="InterPro" id="IPR002347">
    <property type="entry name" value="SDR_fam"/>
</dbReference>
<dbReference type="PROSITE" id="PS00061">
    <property type="entry name" value="ADH_SHORT"/>
    <property type="match status" value="1"/>
</dbReference>
<dbReference type="Pfam" id="PF13561">
    <property type="entry name" value="adh_short_C2"/>
    <property type="match status" value="1"/>
</dbReference>
<dbReference type="SUPFAM" id="SSF51735">
    <property type="entry name" value="NAD(P)-binding Rossmann-fold domains"/>
    <property type="match status" value="1"/>
</dbReference>
<dbReference type="AlphaFoldDB" id="A0A0B1TC29"/>
<dbReference type="PRINTS" id="PR00081">
    <property type="entry name" value="GDHRDH"/>
</dbReference>
<dbReference type="Proteomes" id="UP000053660">
    <property type="component" value="Unassembled WGS sequence"/>
</dbReference>
<sequence length="278" mass="29282">KLFVLHFSIKSLFVQGSSSGIGAATALLFAKEGAKVTITGRKPDGLEATKQSILNAGVKEDNVNVVIADITDAVGREKIVSSTVEKFGGIDILVNNAGGLLHDDKGQAGVSADVDVLQKTMDLNVYSVIQMVQLARPHLIKAKGEVVNISSIAGQPKGAPKFLYYSMAKGALDQMTRGLAVELIAEGVRVNSVSPGAVVTHFCQNAGMTDEQAAKLYESFTRSPDCLPIREIGQPEDIANVIAFLADRHASRYIIGQTIIADGGSMLVIASNASASKD</sequence>
<reference evidence="2 3" key="1">
    <citation type="submission" date="2014-03" db="EMBL/GenBank/DDBJ databases">
        <title>Draft genome of the hookworm Oesophagostomum dentatum.</title>
        <authorList>
            <person name="Mitreva M."/>
        </authorList>
    </citation>
    <scope>NUCLEOTIDE SEQUENCE [LARGE SCALE GENOMIC DNA]</scope>
    <source>
        <strain evidence="2 3">OD-Hann</strain>
    </source>
</reference>
<name>A0A0B1TC29_OESDE</name>
<evidence type="ECO:0000256" key="1">
    <source>
        <dbReference type="ARBA" id="ARBA00023002"/>
    </source>
</evidence>
<dbReference type="InterPro" id="IPR020904">
    <property type="entry name" value="Sc_DH/Rdtase_CS"/>
</dbReference>
<dbReference type="FunFam" id="3.40.50.720:FF:000084">
    <property type="entry name" value="Short-chain dehydrogenase reductase"/>
    <property type="match status" value="1"/>
</dbReference>
<dbReference type="GO" id="GO:0016491">
    <property type="term" value="F:oxidoreductase activity"/>
    <property type="evidence" value="ECO:0007669"/>
    <property type="project" value="UniProtKB-KW"/>
</dbReference>